<evidence type="ECO:0000259" key="3">
    <source>
        <dbReference type="Pfam" id="PF07238"/>
    </source>
</evidence>
<proteinExistence type="predicted"/>
<dbReference type="Gene3D" id="2.40.10.220">
    <property type="entry name" value="predicted glycosyltransferase like domains"/>
    <property type="match status" value="1"/>
</dbReference>
<feature type="region of interest" description="Disordered" evidence="2">
    <location>
        <begin position="1"/>
        <end position="22"/>
    </location>
</feature>
<feature type="domain" description="PilZ" evidence="3">
    <location>
        <begin position="60"/>
        <end position="137"/>
    </location>
</feature>
<gene>
    <name evidence="4" type="ORF">DVR09_11195</name>
</gene>
<evidence type="ECO:0000313" key="5">
    <source>
        <dbReference type="Proteomes" id="UP000254508"/>
    </source>
</evidence>
<keyword evidence="1" id="KW-0175">Coiled coil</keyword>
<dbReference type="OrthoDB" id="7407577at2"/>
<dbReference type="InterPro" id="IPR009875">
    <property type="entry name" value="PilZ_domain"/>
</dbReference>
<evidence type="ECO:0000256" key="1">
    <source>
        <dbReference type="SAM" id="Coils"/>
    </source>
</evidence>
<keyword evidence="5" id="KW-1185">Reference proteome</keyword>
<sequence>MDPREQVQIGGRDRRARGGGSPACGVTCVVQRAARQVRGNHLCLWLAPMAEDAQQADETNRGYARLALGVPATLQTLDGRLKVEIVDISQGGAHVVLPSKDAYAKDCLLSWLRFEAFGTVAWREGAHIGIAFDESLSHATIFETRKNAASILEEEAAQVEKEARNWAQGSRRL</sequence>
<name>A0A345YFW6_9SPHN</name>
<dbReference type="GO" id="GO:0035438">
    <property type="term" value="F:cyclic-di-GMP binding"/>
    <property type="evidence" value="ECO:0007669"/>
    <property type="project" value="InterPro"/>
</dbReference>
<dbReference type="AlphaFoldDB" id="A0A345YFW6"/>
<evidence type="ECO:0000313" key="4">
    <source>
        <dbReference type="EMBL" id="AXK42818.1"/>
    </source>
</evidence>
<dbReference type="SUPFAM" id="SSF141371">
    <property type="entry name" value="PilZ domain-like"/>
    <property type="match status" value="1"/>
</dbReference>
<dbReference type="Proteomes" id="UP000254508">
    <property type="component" value="Chromosome"/>
</dbReference>
<dbReference type="KEGG" id="err:DVR09_11195"/>
<evidence type="ECO:0000256" key="2">
    <source>
        <dbReference type="SAM" id="MobiDB-lite"/>
    </source>
</evidence>
<dbReference type="Pfam" id="PF07238">
    <property type="entry name" value="PilZ"/>
    <property type="match status" value="1"/>
</dbReference>
<feature type="coiled-coil region" evidence="1">
    <location>
        <begin position="142"/>
        <end position="169"/>
    </location>
</feature>
<dbReference type="EMBL" id="CP031357">
    <property type="protein sequence ID" value="AXK42818.1"/>
    <property type="molecule type" value="Genomic_DNA"/>
</dbReference>
<protein>
    <submittedName>
        <fullName evidence="4">PilZ domain-containing protein</fullName>
    </submittedName>
</protein>
<reference evidence="5" key="1">
    <citation type="submission" date="2018-07" db="EMBL/GenBank/DDBJ databases">
        <title>Genome sequence of Erythrobacter strain YH-07, an antagonistic bacterium isolated from Yellow Sea.</title>
        <authorList>
            <person name="Tang T."/>
            <person name="Liu Q."/>
            <person name="Sun X."/>
        </authorList>
    </citation>
    <scope>NUCLEOTIDE SEQUENCE [LARGE SCALE GENOMIC DNA]</scope>
    <source>
        <strain evidence="5">YH-07</strain>
    </source>
</reference>
<accession>A0A345YFW6</accession>
<organism evidence="4 5">
    <name type="scientific">Erythrobacter aureus</name>
    <dbReference type="NCBI Taxonomy" id="2182384"/>
    <lineage>
        <taxon>Bacteria</taxon>
        <taxon>Pseudomonadati</taxon>
        <taxon>Pseudomonadota</taxon>
        <taxon>Alphaproteobacteria</taxon>
        <taxon>Sphingomonadales</taxon>
        <taxon>Erythrobacteraceae</taxon>
        <taxon>Erythrobacter/Porphyrobacter group</taxon>
        <taxon>Erythrobacter</taxon>
    </lineage>
</organism>